<dbReference type="OrthoDB" id="9809364at2"/>
<dbReference type="InterPro" id="IPR011042">
    <property type="entry name" value="6-blade_b-propeller_TolB-like"/>
</dbReference>
<evidence type="ECO:0000256" key="3">
    <source>
        <dbReference type="ARBA" id="ARBA00023237"/>
    </source>
</evidence>
<reference evidence="6 7" key="1">
    <citation type="submission" date="2018-06" db="EMBL/GenBank/DDBJ databases">
        <title>Genomic Encyclopedia of Type Strains, Phase III (KMG-III): the genomes of soil and plant-associated and newly described type strains.</title>
        <authorList>
            <person name="Whitman W."/>
        </authorList>
    </citation>
    <scope>NUCLEOTIDE SEQUENCE [LARGE SCALE GENOMIC DNA]</scope>
    <source>
        <strain evidence="6 7">CGMCC 1.12398</strain>
    </source>
</reference>
<dbReference type="InterPro" id="IPR006665">
    <property type="entry name" value="OmpA-like"/>
</dbReference>
<feature type="domain" description="OmpA-like" evidence="5">
    <location>
        <begin position="521"/>
        <end position="642"/>
    </location>
</feature>
<organism evidence="6 7">
    <name type="scientific">Flavobacterium aquaticum</name>
    <dbReference type="NCBI Taxonomy" id="1236486"/>
    <lineage>
        <taxon>Bacteria</taxon>
        <taxon>Pseudomonadati</taxon>
        <taxon>Bacteroidota</taxon>
        <taxon>Flavobacteriia</taxon>
        <taxon>Flavobacteriales</taxon>
        <taxon>Flavobacteriaceae</taxon>
        <taxon>Flavobacterium</taxon>
    </lineage>
</organism>
<dbReference type="InterPro" id="IPR011990">
    <property type="entry name" value="TPR-like_helical_dom_sf"/>
</dbReference>
<dbReference type="Gene3D" id="3.30.1330.60">
    <property type="entry name" value="OmpA-like domain"/>
    <property type="match status" value="1"/>
</dbReference>
<dbReference type="EMBL" id="QLMI01000004">
    <property type="protein sequence ID" value="RAK22674.1"/>
    <property type="molecule type" value="Genomic_DNA"/>
</dbReference>
<keyword evidence="3" id="KW-0998">Cell outer membrane</keyword>
<dbReference type="PANTHER" id="PTHR30329:SF21">
    <property type="entry name" value="LIPOPROTEIN YIAD-RELATED"/>
    <property type="match status" value="1"/>
</dbReference>
<comment type="subcellular location">
    <subcellularLocation>
        <location evidence="1">Cell outer membrane</location>
    </subcellularLocation>
</comment>
<evidence type="ECO:0000313" key="7">
    <source>
        <dbReference type="Proteomes" id="UP000249620"/>
    </source>
</evidence>
<dbReference type="Pfam" id="PF07676">
    <property type="entry name" value="PD40"/>
    <property type="match status" value="2"/>
</dbReference>
<proteinExistence type="predicted"/>
<dbReference type="Gene3D" id="2.120.10.30">
    <property type="entry name" value="TolB, C-terminal domain"/>
    <property type="match status" value="1"/>
</dbReference>
<protein>
    <submittedName>
        <fullName evidence="6">WD40 repeat protein</fullName>
    </submittedName>
</protein>
<dbReference type="GO" id="GO:0009279">
    <property type="term" value="C:cell outer membrane"/>
    <property type="evidence" value="ECO:0007669"/>
    <property type="project" value="UniProtKB-SubCell"/>
</dbReference>
<evidence type="ECO:0000256" key="2">
    <source>
        <dbReference type="ARBA" id="ARBA00023136"/>
    </source>
</evidence>
<comment type="caution">
    <text evidence="6">The sequence shown here is derived from an EMBL/GenBank/DDBJ whole genome shotgun (WGS) entry which is preliminary data.</text>
</comment>
<accession>A0A327YNJ9</accession>
<dbReference type="InterPro" id="IPR011659">
    <property type="entry name" value="WD40"/>
</dbReference>
<dbReference type="PRINTS" id="PR01021">
    <property type="entry name" value="OMPADOMAIN"/>
</dbReference>
<evidence type="ECO:0000256" key="4">
    <source>
        <dbReference type="PROSITE-ProRule" id="PRU00473"/>
    </source>
</evidence>
<dbReference type="CDD" id="cd07185">
    <property type="entry name" value="OmpA_C-like"/>
    <property type="match status" value="1"/>
</dbReference>
<dbReference type="SUPFAM" id="SSF82171">
    <property type="entry name" value="DPP6 N-terminal domain-like"/>
    <property type="match status" value="1"/>
</dbReference>
<sequence length="642" mass="73181">MKSIVTVLVLMLFFIGFSQEKKIKEANAAYEKLGYMNAISIYIEVDKNGYGSPDIYKKIGDSYYFNANYTEANKWYEKLIKSSEVIDFEYYYRYSQTLKTIPDIEKSNYYYALFSRFKKADSRAQQFEENSNYLEQIKNDNERYTISNLAINSTFSDYGVFQLKDSIIFTSTRETKDSKLDNWTKQPFSGLYSSKMNKSKLFESSKPILKNTIFNSNESTAILTKDGLILYFTRNNFKKNKQKKNAKDEVSLKIYSANFKNGQWTNVVELPFNSDNYNCAHPALSADEKTLYFSSNMPGTLGQSDLYRVAVLADGKFGTPENLGATINTEGRETFPFLSSDDELFFASDGHLGLGGLDIFVSKMNKDNSFSKPVNLGSPINTAYDDFAYVVNLETQVGYFSSNRPEGKGSDDIYKFIENATIYSKEEQFFTGNLEDALFGTPIANAIVSLFDDSKKMVDKTTTNANGEFILNNNYKASGWYLKFEHTAYETKEEYIKSQLISNKNTSVALLPKEIQLKHGVDLAKFFSIQNIYFDLDDSEINPKAEKQIAILLHVLQQNPELKLEIKSHTDSRASADYNLELSNKRAFATRNWLVAKGINVNRITSKGLGEKEPINHCVDGVTCSEEEHQMNRRSEFIVTGY</sequence>
<keyword evidence="2 4" id="KW-0472">Membrane</keyword>
<dbReference type="SUPFAM" id="SSF49478">
    <property type="entry name" value="Cna protein B-type domain"/>
    <property type="match status" value="1"/>
</dbReference>
<gene>
    <name evidence="6" type="ORF">B0I03_104200</name>
</gene>
<dbReference type="Gene3D" id="2.60.40.1120">
    <property type="entry name" value="Carboxypeptidase-like, regulatory domain"/>
    <property type="match status" value="1"/>
</dbReference>
<evidence type="ECO:0000313" key="6">
    <source>
        <dbReference type="EMBL" id="RAK22674.1"/>
    </source>
</evidence>
<dbReference type="Pfam" id="PF00691">
    <property type="entry name" value="OmpA"/>
    <property type="match status" value="1"/>
</dbReference>
<dbReference type="PROSITE" id="PS51123">
    <property type="entry name" value="OMPA_2"/>
    <property type="match status" value="1"/>
</dbReference>
<dbReference type="AlphaFoldDB" id="A0A327YNJ9"/>
<dbReference type="Gene3D" id="1.25.40.10">
    <property type="entry name" value="Tetratricopeptide repeat domain"/>
    <property type="match status" value="1"/>
</dbReference>
<keyword evidence="7" id="KW-1185">Reference proteome</keyword>
<name>A0A327YNJ9_9FLAO</name>
<dbReference type="PANTHER" id="PTHR30329">
    <property type="entry name" value="STATOR ELEMENT OF FLAGELLAR MOTOR COMPLEX"/>
    <property type="match status" value="1"/>
</dbReference>
<dbReference type="InterPro" id="IPR050330">
    <property type="entry name" value="Bact_OuterMem_StrucFunc"/>
</dbReference>
<dbReference type="InterPro" id="IPR006664">
    <property type="entry name" value="OMP_bac"/>
</dbReference>
<evidence type="ECO:0000256" key="1">
    <source>
        <dbReference type="ARBA" id="ARBA00004442"/>
    </source>
</evidence>
<dbReference type="Proteomes" id="UP000249620">
    <property type="component" value="Unassembled WGS sequence"/>
</dbReference>
<evidence type="ECO:0000259" key="5">
    <source>
        <dbReference type="PROSITE" id="PS51123"/>
    </source>
</evidence>
<dbReference type="InterPro" id="IPR036737">
    <property type="entry name" value="OmpA-like_sf"/>
</dbReference>
<dbReference type="RefSeq" id="WP_111566889.1">
    <property type="nucleotide sequence ID" value="NZ_QLMI01000004.1"/>
</dbReference>
<dbReference type="SUPFAM" id="SSF103088">
    <property type="entry name" value="OmpA-like"/>
    <property type="match status" value="1"/>
</dbReference>